<accession>A0A645HXY7</accession>
<reference evidence="1" key="1">
    <citation type="submission" date="2019-08" db="EMBL/GenBank/DDBJ databases">
        <authorList>
            <person name="Kucharzyk K."/>
            <person name="Murdoch R.W."/>
            <person name="Higgins S."/>
            <person name="Loffler F."/>
        </authorList>
    </citation>
    <scope>NUCLEOTIDE SEQUENCE</scope>
</reference>
<evidence type="ECO:0000313" key="1">
    <source>
        <dbReference type="EMBL" id="MPN43868.1"/>
    </source>
</evidence>
<gene>
    <name evidence="1" type="ORF">SDC9_191429</name>
</gene>
<organism evidence="1">
    <name type="scientific">bioreactor metagenome</name>
    <dbReference type="NCBI Taxonomy" id="1076179"/>
    <lineage>
        <taxon>unclassified sequences</taxon>
        <taxon>metagenomes</taxon>
        <taxon>ecological metagenomes</taxon>
    </lineage>
</organism>
<dbReference type="EMBL" id="VSSQ01102557">
    <property type="protein sequence ID" value="MPN43868.1"/>
    <property type="molecule type" value="Genomic_DNA"/>
</dbReference>
<comment type="caution">
    <text evidence="1">The sequence shown here is derived from an EMBL/GenBank/DDBJ whole genome shotgun (WGS) entry which is preliminary data.</text>
</comment>
<protein>
    <submittedName>
        <fullName evidence="1">Uncharacterized protein</fullName>
    </submittedName>
</protein>
<proteinExistence type="predicted"/>
<sequence length="107" mass="11896">MGLGGEITLTLNEETLAGGMNGILPEEEPLHEAMRAALDGFTRPEWDAEDAAEDLRFLAKQGVTLRDMEEVLATMLSVRPTPAMHNALRRLHESTPHWIGMTAHLRH</sequence>
<dbReference type="AlphaFoldDB" id="A0A645HXY7"/>
<name>A0A645HXY7_9ZZZZ</name>